<keyword evidence="2" id="KW-1185">Reference proteome</keyword>
<gene>
    <name evidence="1" type="ORF">NA736_11180</name>
</gene>
<organism evidence="1 2">
    <name type="scientific">Proteus cibi</name>
    <dbReference type="NCBI Taxonomy" id="2050966"/>
    <lineage>
        <taxon>Bacteria</taxon>
        <taxon>Pseudomonadati</taxon>
        <taxon>Pseudomonadota</taxon>
        <taxon>Gammaproteobacteria</taxon>
        <taxon>Enterobacterales</taxon>
        <taxon>Morganellaceae</taxon>
        <taxon>Proteus</taxon>
    </lineage>
</organism>
<dbReference type="EMBL" id="JAMZOO010000003">
    <property type="protein sequence ID" value="MEB6857594.1"/>
    <property type="molecule type" value="Genomic_DNA"/>
</dbReference>
<comment type="caution">
    <text evidence="1">The sequence shown here is derived from an EMBL/GenBank/DDBJ whole genome shotgun (WGS) entry which is preliminary data.</text>
</comment>
<dbReference type="Proteomes" id="UP001332939">
    <property type="component" value="Unassembled WGS sequence"/>
</dbReference>
<dbReference type="InterPro" id="IPR025560">
    <property type="entry name" value="Imm22"/>
</dbReference>
<reference evidence="1 2" key="1">
    <citation type="submission" date="2022-05" db="EMBL/GenBank/DDBJ databases">
        <title>Whole genome sequences of Escherichia coli of fish isolates collected from Assam, India.</title>
        <authorList>
            <person name="Sudha S."/>
            <person name="Muneeb K.H."/>
            <person name="Rakshit O."/>
            <person name="Mendem S.K."/>
            <person name="Raisen C."/>
            <person name="Holmes M.A."/>
            <person name="Shome B.R."/>
            <person name="Sivaraman G.K."/>
        </authorList>
    </citation>
    <scope>NUCLEOTIDE SEQUENCE [LARGE SCALE GENOMIC DNA]</scope>
    <source>
        <strain evidence="1 2">278</strain>
    </source>
</reference>
<sequence length="131" mass="15249">MENRVHLWMGSNFSSEEEYMHYFELDYSAEDGIDSPNYRVCGFCKDLGIVWYDEDFIGVIPRFDNNVTLDEVLVDAAVDKSEIPLIKAKCEELGINSANAIFWYQDPELVIKERDNQTYNNLHYIGEYNGD</sequence>
<dbReference type="Pfam" id="PF14112">
    <property type="entry name" value="DUF4284"/>
    <property type="match status" value="1"/>
</dbReference>
<evidence type="ECO:0000313" key="2">
    <source>
        <dbReference type="Proteomes" id="UP001332939"/>
    </source>
</evidence>
<evidence type="ECO:0000313" key="1">
    <source>
        <dbReference type="EMBL" id="MEB6857594.1"/>
    </source>
</evidence>
<protein>
    <submittedName>
        <fullName evidence="1">Immunity 22 family protein</fullName>
    </submittedName>
</protein>
<dbReference type="RefSeq" id="WP_023581086.1">
    <property type="nucleotide sequence ID" value="NZ_JAMZOO010000003.1"/>
</dbReference>
<accession>A0ABU6EHS9</accession>
<name>A0ABU6EHS9_9GAMM</name>
<proteinExistence type="predicted"/>